<name>A0A8H7SFI6_9FUNG</name>
<evidence type="ECO:0000313" key="1">
    <source>
        <dbReference type="EMBL" id="KAG2228715.1"/>
    </source>
</evidence>
<comment type="caution">
    <text evidence="1">The sequence shown here is derived from an EMBL/GenBank/DDBJ whole genome shotgun (WGS) entry which is preliminary data.</text>
</comment>
<organism evidence="1 2">
    <name type="scientific">Thamnidium elegans</name>
    <dbReference type="NCBI Taxonomy" id="101142"/>
    <lineage>
        <taxon>Eukaryota</taxon>
        <taxon>Fungi</taxon>
        <taxon>Fungi incertae sedis</taxon>
        <taxon>Mucoromycota</taxon>
        <taxon>Mucoromycotina</taxon>
        <taxon>Mucoromycetes</taxon>
        <taxon>Mucorales</taxon>
        <taxon>Mucorineae</taxon>
        <taxon>Mucoraceae</taxon>
        <taxon>Thamnidium</taxon>
    </lineage>
</organism>
<gene>
    <name evidence="1" type="ORF">INT48_005333</name>
</gene>
<accession>A0A8H7SFI6</accession>
<dbReference type="Proteomes" id="UP000613177">
    <property type="component" value="Unassembled WGS sequence"/>
</dbReference>
<protein>
    <submittedName>
        <fullName evidence="1">Uncharacterized protein</fullName>
    </submittedName>
</protein>
<dbReference type="AlphaFoldDB" id="A0A8H7SFI6"/>
<proteinExistence type="predicted"/>
<reference evidence="1" key="1">
    <citation type="submission" date="2021-01" db="EMBL/GenBank/DDBJ databases">
        <title>Metabolic potential, ecology and presence of endohyphal bacteria is reflected in genomic diversity of Mucoromycotina.</title>
        <authorList>
            <person name="Muszewska A."/>
            <person name="Okrasinska A."/>
            <person name="Steczkiewicz K."/>
            <person name="Drgas O."/>
            <person name="Orlowska M."/>
            <person name="Perlinska-Lenart U."/>
            <person name="Aleksandrzak-Piekarczyk T."/>
            <person name="Szatraj K."/>
            <person name="Zielenkiewicz U."/>
            <person name="Pilsyk S."/>
            <person name="Malc E."/>
            <person name="Mieczkowski P."/>
            <person name="Kruszewska J.S."/>
            <person name="Biernat P."/>
            <person name="Pawlowska J."/>
        </authorList>
    </citation>
    <scope>NUCLEOTIDE SEQUENCE</scope>
    <source>
        <strain evidence="1">WA0000018081</strain>
    </source>
</reference>
<evidence type="ECO:0000313" key="2">
    <source>
        <dbReference type="Proteomes" id="UP000613177"/>
    </source>
</evidence>
<dbReference type="EMBL" id="JAEPRE010000374">
    <property type="protein sequence ID" value="KAG2228715.1"/>
    <property type="molecule type" value="Genomic_DNA"/>
</dbReference>
<keyword evidence="2" id="KW-1185">Reference proteome</keyword>
<sequence>MARGAGTRMCDISVDVSAQTVMSTEQTTQELLLQWAMSALTEVMENQLEAQSNMIRELLLQSEQPKNSW</sequence>